<reference evidence="3 5" key="1">
    <citation type="journal article" date="2014" name="Genome Announc.">
        <title>Complete Genome Sequence of a Virulent Strain, Streptococcus iniae ISET0901, Isolated from Diseased Tilapia.</title>
        <authorList>
            <person name="Pridgeon J.W."/>
            <person name="Zhang D."/>
            <person name="Zhang L."/>
        </authorList>
    </citation>
    <scope>NUCLEOTIDE SEQUENCE [LARGE SCALE GENOMIC DNA]</scope>
    <source>
        <strain evidence="3 5">ISET0901</strain>
    </source>
</reference>
<evidence type="ECO:0000259" key="2">
    <source>
        <dbReference type="Pfam" id="PF03733"/>
    </source>
</evidence>
<organism evidence="4 6">
    <name type="scientific">Streptococcus iniae</name>
    <name type="common">Streptococcus shiloi</name>
    <dbReference type="NCBI Taxonomy" id="1346"/>
    <lineage>
        <taxon>Bacteria</taxon>
        <taxon>Bacillati</taxon>
        <taxon>Bacillota</taxon>
        <taxon>Bacilli</taxon>
        <taxon>Lactobacillales</taxon>
        <taxon>Streptococcaceae</taxon>
        <taxon>Streptococcus</taxon>
    </lineage>
</organism>
<dbReference type="RefSeq" id="WP_003101207.1">
    <property type="nucleotide sequence ID" value="NZ_CP010783.1"/>
</dbReference>
<reference evidence="4 6" key="2">
    <citation type="submission" date="2018-06" db="EMBL/GenBank/DDBJ databases">
        <title>Mutators as drivers of adaptation in pathogenic bacteria and a risk factor for host jumps and vaccine escape.</title>
        <authorList>
            <person name="Barnes A.C."/>
            <person name="Silayeva O."/>
        </authorList>
    </citation>
    <scope>NUCLEOTIDE SEQUENCE [LARGE SCALE GENOMIC DNA]</scope>
    <source>
        <strain evidence="4 6">QMA0445</strain>
    </source>
</reference>
<feature type="domain" description="Inner membrane component" evidence="2">
    <location>
        <begin position="4"/>
        <end position="54"/>
    </location>
</feature>
<feature type="transmembrane region" description="Helical" evidence="1">
    <location>
        <begin position="7"/>
        <end position="33"/>
    </location>
</feature>
<dbReference type="KEGG" id="sio:DW64_06260"/>
<dbReference type="PANTHER" id="PTHR42903:SF1">
    <property type="entry name" value="INNER MEMBRANE PROTEIN YCCF"/>
    <property type="match status" value="1"/>
</dbReference>
<dbReference type="PIRSF" id="PIRSF028777">
    <property type="entry name" value="UCP028777"/>
    <property type="match status" value="1"/>
</dbReference>
<dbReference type="STRING" id="1346.BMF34_06325"/>
<dbReference type="KEGG" id="siz:SI82_06415"/>
<name>A0A1J0MZP4_STRIN</name>
<dbReference type="EMBL" id="QLQD01000058">
    <property type="protein sequence ID" value="RLU56403.1"/>
    <property type="molecule type" value="Genomic_DNA"/>
</dbReference>
<dbReference type="KEGG" id="siq:DQ08_06265"/>
<dbReference type="AlphaFoldDB" id="A0A1J0MZP4"/>
<evidence type="ECO:0000313" key="6">
    <source>
        <dbReference type="Proteomes" id="UP000269148"/>
    </source>
</evidence>
<dbReference type="NCBIfam" id="NF008740">
    <property type="entry name" value="PRK11770.1-2"/>
    <property type="match status" value="1"/>
</dbReference>
<keyword evidence="1" id="KW-1133">Transmembrane helix</keyword>
<gene>
    <name evidence="4" type="ORF">DIY07_06530</name>
    <name evidence="3" type="ORF">DQ08_06265</name>
</gene>
<evidence type="ECO:0000256" key="1">
    <source>
        <dbReference type="SAM" id="Phobius"/>
    </source>
</evidence>
<dbReference type="eggNOG" id="COG3304">
    <property type="taxonomic scope" value="Bacteria"/>
</dbReference>
<dbReference type="InterPro" id="IPR031308">
    <property type="entry name" value="UCP028777"/>
</dbReference>
<protein>
    <submittedName>
        <fullName evidence="3">Membrane protein</fullName>
    </submittedName>
    <submittedName>
        <fullName evidence="4">YccF domain-containing protein</fullName>
    </submittedName>
</protein>
<evidence type="ECO:0000313" key="5">
    <source>
        <dbReference type="Proteomes" id="UP000025245"/>
    </source>
</evidence>
<dbReference type="InterPro" id="IPR052937">
    <property type="entry name" value="Inner_membrane_protein"/>
</dbReference>
<feature type="transmembrane region" description="Helical" evidence="1">
    <location>
        <begin position="69"/>
        <end position="101"/>
    </location>
</feature>
<evidence type="ECO:0000313" key="3">
    <source>
        <dbReference type="EMBL" id="AHY16061.1"/>
    </source>
</evidence>
<dbReference type="EMBL" id="CP007586">
    <property type="protein sequence ID" value="AHY16061.1"/>
    <property type="molecule type" value="Genomic_DNA"/>
</dbReference>
<keyword evidence="1" id="KW-0812">Transmembrane</keyword>
<accession>A0A1J0MZP4</accession>
<dbReference type="Pfam" id="PF03733">
    <property type="entry name" value="YccF"/>
    <property type="match status" value="2"/>
</dbReference>
<evidence type="ECO:0000313" key="4">
    <source>
        <dbReference type="EMBL" id="RLU56403.1"/>
    </source>
</evidence>
<dbReference type="Proteomes" id="UP000025245">
    <property type="component" value="Chromosome"/>
</dbReference>
<proteinExistence type="predicted"/>
<dbReference type="PANTHER" id="PTHR42903">
    <property type="entry name" value="INNER MEMBRANE PROTEIN YCCF"/>
    <property type="match status" value="1"/>
</dbReference>
<dbReference type="InterPro" id="IPR005185">
    <property type="entry name" value="YccF"/>
</dbReference>
<keyword evidence="1" id="KW-0472">Membrane</keyword>
<dbReference type="GeneID" id="35765989"/>
<dbReference type="OrthoDB" id="9790567at2"/>
<dbReference type="Proteomes" id="UP000269148">
    <property type="component" value="Unassembled WGS sequence"/>
</dbReference>
<dbReference type="GO" id="GO:0005886">
    <property type="term" value="C:plasma membrane"/>
    <property type="evidence" value="ECO:0007669"/>
    <property type="project" value="TreeGrafter"/>
</dbReference>
<feature type="domain" description="Inner membrane component" evidence="2">
    <location>
        <begin position="66"/>
        <end position="115"/>
    </location>
</feature>
<sequence>MRVIGNIIWFLFSGFWAWLVWTLIGLVFCLTIIGFPLGVQFFKIANFGLFPFGKEIHIGQSNASLLLNILWILFLGWQLAVMHLASAALLAFSIIGIPFAIQSLKMVKISLFPFGAKIRFT</sequence>
<keyword evidence="5" id="KW-1185">Reference proteome</keyword>